<dbReference type="InterPro" id="IPR019196">
    <property type="entry name" value="ABC_transp_unknown"/>
</dbReference>
<evidence type="ECO:0000313" key="5">
    <source>
        <dbReference type="EMBL" id="HJC71465.1"/>
    </source>
</evidence>
<accession>A0A9D2Q4U2</accession>
<dbReference type="Pfam" id="PF23357">
    <property type="entry name" value="DUF7088"/>
    <property type="match status" value="1"/>
</dbReference>
<feature type="region of interest" description="Disordered" evidence="1">
    <location>
        <begin position="1"/>
        <end position="23"/>
    </location>
</feature>
<protein>
    <submittedName>
        <fullName evidence="5">GldG family protein</fullName>
    </submittedName>
</protein>
<evidence type="ECO:0000313" key="6">
    <source>
        <dbReference type="Proteomes" id="UP000823918"/>
    </source>
</evidence>
<evidence type="ECO:0000259" key="3">
    <source>
        <dbReference type="Pfam" id="PF09822"/>
    </source>
</evidence>
<keyword evidence="2" id="KW-1133">Transmembrane helix</keyword>
<feature type="transmembrane region" description="Helical" evidence="2">
    <location>
        <begin position="463"/>
        <end position="485"/>
    </location>
</feature>
<comment type="caution">
    <text evidence="5">The sequence shown here is derived from an EMBL/GenBank/DDBJ whole genome shotgun (WGS) entry which is preliminary data.</text>
</comment>
<dbReference type="AlphaFoldDB" id="A0A9D2Q4U2"/>
<dbReference type="Pfam" id="PF09822">
    <property type="entry name" value="ABC_transp_aux"/>
    <property type="match status" value="1"/>
</dbReference>
<dbReference type="InterPro" id="IPR055396">
    <property type="entry name" value="DUF7088"/>
</dbReference>
<organism evidence="5 6">
    <name type="scientific">Candidatus Ruthenibacterium merdavium</name>
    <dbReference type="NCBI Taxonomy" id="2838752"/>
    <lineage>
        <taxon>Bacteria</taxon>
        <taxon>Bacillati</taxon>
        <taxon>Bacillota</taxon>
        <taxon>Clostridia</taxon>
        <taxon>Eubacteriales</taxon>
        <taxon>Oscillospiraceae</taxon>
        <taxon>Ruthenibacterium</taxon>
    </lineage>
</organism>
<dbReference type="EMBL" id="DWWA01000008">
    <property type="protein sequence ID" value="HJC71465.1"/>
    <property type="molecule type" value="Genomic_DNA"/>
</dbReference>
<reference evidence="5" key="1">
    <citation type="journal article" date="2021" name="PeerJ">
        <title>Extensive microbial diversity within the chicken gut microbiome revealed by metagenomics and culture.</title>
        <authorList>
            <person name="Gilroy R."/>
            <person name="Ravi A."/>
            <person name="Getino M."/>
            <person name="Pursley I."/>
            <person name="Horton D.L."/>
            <person name="Alikhan N.F."/>
            <person name="Baker D."/>
            <person name="Gharbi K."/>
            <person name="Hall N."/>
            <person name="Watson M."/>
            <person name="Adriaenssens E.M."/>
            <person name="Foster-Nyarko E."/>
            <person name="Jarju S."/>
            <person name="Secka A."/>
            <person name="Antonio M."/>
            <person name="Oren A."/>
            <person name="Chaudhuri R.R."/>
            <person name="La Ragione R."/>
            <person name="Hildebrand F."/>
            <person name="Pallen M.J."/>
        </authorList>
    </citation>
    <scope>NUCLEOTIDE SEQUENCE</scope>
    <source>
        <strain evidence="5">5933</strain>
    </source>
</reference>
<dbReference type="SUPFAM" id="SSF52317">
    <property type="entry name" value="Class I glutamine amidotransferase-like"/>
    <property type="match status" value="1"/>
</dbReference>
<gene>
    <name evidence="5" type="ORF">H9698_01550</name>
</gene>
<sequence>MRKNQTSESGASESTQTAQAARRRKMRAGGYATAVAALTIAVAVAANLVVSNLPASVTKWDMTENGVYTLSEQTKEIAADLQKEVTVYHIAQKGAEDSVLVKFLDQYSALSPNIKVKTIDPDVYPNFASQYTQEQLYNNSLIVVCGEQSRYVSYYDIFQTAYTSYYSTSTDFDGEGALTSAISYVTSDDLPKVYVLSGHGEPSLPDAITHALEQQNLSVEPSLALVSEESVPEDADAVIIYAPQSDLSADDAQKLKDYIAKGGKILLATNDTGKEMPNLQSVTEEFGLSAKPGMVFDGNASYVATYPMYLLPEIAQHEITAPLIEGRYVVLAPAAHALETADTLPDGVTVTPLLTTSDQGYNKADSLTITTMEQEDGDETGAFDIAAAAEKTVSDEENAEPARLVWFGAAQMLDTQVDAMTAGANSDLVVNAAAWLCDKQDSISIHAKSLDMQYLTVPAGARAVLTVLTVVVIPLAFLAAGILVWKRRKSR</sequence>
<name>A0A9D2Q4U2_9FIRM</name>
<dbReference type="InterPro" id="IPR029062">
    <property type="entry name" value="Class_I_gatase-like"/>
</dbReference>
<feature type="domain" description="ABC-type uncharacterised transport system" evidence="3">
    <location>
        <begin position="191"/>
        <end position="432"/>
    </location>
</feature>
<keyword evidence="2" id="KW-0812">Transmembrane</keyword>
<evidence type="ECO:0000256" key="2">
    <source>
        <dbReference type="SAM" id="Phobius"/>
    </source>
</evidence>
<evidence type="ECO:0000259" key="4">
    <source>
        <dbReference type="Pfam" id="PF23357"/>
    </source>
</evidence>
<dbReference type="Proteomes" id="UP000823918">
    <property type="component" value="Unassembled WGS sequence"/>
</dbReference>
<reference evidence="5" key="2">
    <citation type="submission" date="2021-04" db="EMBL/GenBank/DDBJ databases">
        <authorList>
            <person name="Gilroy R."/>
        </authorList>
    </citation>
    <scope>NUCLEOTIDE SEQUENCE</scope>
    <source>
        <strain evidence="5">5933</strain>
    </source>
</reference>
<feature type="domain" description="DUF7088" evidence="4">
    <location>
        <begin position="64"/>
        <end position="149"/>
    </location>
</feature>
<keyword evidence="2" id="KW-0472">Membrane</keyword>
<feature type="compositionally biased region" description="Polar residues" evidence="1">
    <location>
        <begin position="1"/>
        <end position="19"/>
    </location>
</feature>
<evidence type="ECO:0000256" key="1">
    <source>
        <dbReference type="SAM" id="MobiDB-lite"/>
    </source>
</evidence>
<feature type="transmembrane region" description="Helical" evidence="2">
    <location>
        <begin position="31"/>
        <end position="50"/>
    </location>
</feature>
<proteinExistence type="predicted"/>